<keyword evidence="8 15" id="KW-1278">Translocase</keyword>
<dbReference type="InterPro" id="IPR036412">
    <property type="entry name" value="HAD-like_sf"/>
</dbReference>
<evidence type="ECO:0000256" key="8">
    <source>
        <dbReference type="ARBA" id="ARBA00022967"/>
    </source>
</evidence>
<feature type="binding site" evidence="13">
    <location>
        <position position="834"/>
    </location>
    <ligand>
        <name>ATP</name>
        <dbReference type="ChEBI" id="CHEBI:30616"/>
    </ligand>
</feature>
<feature type="non-terminal residue" evidence="19">
    <location>
        <position position="1"/>
    </location>
</feature>
<comment type="subcellular location">
    <subcellularLocation>
        <location evidence="1 15">Membrane</location>
        <topology evidence="1 15">Multi-pass membrane protein</topology>
    </subcellularLocation>
</comment>
<dbReference type="Pfam" id="PF16209">
    <property type="entry name" value="PhoLip_ATPase_N"/>
    <property type="match status" value="1"/>
</dbReference>
<comment type="caution">
    <text evidence="19">The sequence shown here is derived from an EMBL/GenBank/DDBJ whole genome shotgun (WGS) entry which is preliminary data.</text>
</comment>
<dbReference type="InterPro" id="IPR018303">
    <property type="entry name" value="ATPase_P-typ_P_site"/>
</dbReference>
<dbReference type="SUPFAM" id="SSF81660">
    <property type="entry name" value="Metal cation-transporting ATPase, ATP-binding domain N"/>
    <property type="match status" value="1"/>
</dbReference>
<dbReference type="GO" id="GO:0016887">
    <property type="term" value="F:ATP hydrolysis activity"/>
    <property type="evidence" value="ECO:0007669"/>
    <property type="project" value="InterPro"/>
</dbReference>
<keyword evidence="6 13" id="KW-0067">ATP-binding</keyword>
<evidence type="ECO:0000256" key="10">
    <source>
        <dbReference type="ARBA" id="ARBA00023136"/>
    </source>
</evidence>
<evidence type="ECO:0000256" key="11">
    <source>
        <dbReference type="ARBA" id="ARBA00034036"/>
    </source>
</evidence>
<dbReference type="Gramene" id="TVU13241">
    <property type="protein sequence ID" value="TVU13241"/>
    <property type="gene ID" value="EJB05_40776"/>
</dbReference>
<dbReference type="GO" id="GO:0005886">
    <property type="term" value="C:plasma membrane"/>
    <property type="evidence" value="ECO:0007669"/>
    <property type="project" value="TreeGrafter"/>
</dbReference>
<evidence type="ECO:0000256" key="6">
    <source>
        <dbReference type="ARBA" id="ARBA00022840"/>
    </source>
</evidence>
<feature type="binding site" evidence="13">
    <location>
        <position position="539"/>
    </location>
    <ligand>
        <name>ATP</name>
        <dbReference type="ChEBI" id="CHEBI:30616"/>
    </ligand>
</feature>
<keyword evidence="3 15" id="KW-0812">Transmembrane</keyword>
<dbReference type="NCBIfam" id="TIGR01494">
    <property type="entry name" value="ATPase_P-type"/>
    <property type="match status" value="1"/>
</dbReference>
<organism evidence="19 20">
    <name type="scientific">Eragrostis curvula</name>
    <name type="common">weeping love grass</name>
    <dbReference type="NCBI Taxonomy" id="38414"/>
    <lineage>
        <taxon>Eukaryota</taxon>
        <taxon>Viridiplantae</taxon>
        <taxon>Streptophyta</taxon>
        <taxon>Embryophyta</taxon>
        <taxon>Tracheophyta</taxon>
        <taxon>Spermatophyta</taxon>
        <taxon>Magnoliopsida</taxon>
        <taxon>Liliopsida</taxon>
        <taxon>Poales</taxon>
        <taxon>Poaceae</taxon>
        <taxon>PACMAD clade</taxon>
        <taxon>Chloridoideae</taxon>
        <taxon>Eragrostideae</taxon>
        <taxon>Eragrostidinae</taxon>
        <taxon>Eragrostis</taxon>
    </lineage>
</organism>
<evidence type="ECO:0000256" key="14">
    <source>
        <dbReference type="PIRSR" id="PIRSR606539-3"/>
    </source>
</evidence>
<name>A0A5J9TRA3_9POAL</name>
<keyword evidence="20" id="KW-1185">Reference proteome</keyword>
<protein>
    <recommendedName>
        <fullName evidence="15">Phospholipid-transporting ATPase</fullName>
        <ecNumber evidence="15">7.6.2.1</ecNumber>
    </recommendedName>
</protein>
<keyword evidence="10 15" id="KW-0472">Membrane</keyword>
<dbReference type="PANTHER" id="PTHR24092">
    <property type="entry name" value="PROBABLE PHOSPHOLIPID-TRANSPORTING ATPASE"/>
    <property type="match status" value="1"/>
</dbReference>
<evidence type="ECO:0000256" key="7">
    <source>
        <dbReference type="ARBA" id="ARBA00022842"/>
    </source>
</evidence>
<feature type="binding site" evidence="14">
    <location>
        <position position="864"/>
    </location>
    <ligand>
        <name>Mg(2+)</name>
        <dbReference type="ChEBI" id="CHEBI:18420"/>
    </ligand>
</feature>
<feature type="transmembrane region" description="Helical" evidence="15">
    <location>
        <begin position="950"/>
        <end position="970"/>
    </location>
</feature>
<dbReference type="SFLD" id="SFLDG00002">
    <property type="entry name" value="C1.7:_P-type_atpase_like"/>
    <property type="match status" value="1"/>
</dbReference>
<dbReference type="Pfam" id="PF13246">
    <property type="entry name" value="Cation_ATPase"/>
    <property type="match status" value="1"/>
</dbReference>
<evidence type="ECO:0000256" key="4">
    <source>
        <dbReference type="ARBA" id="ARBA00022723"/>
    </source>
</evidence>
<feature type="domain" description="P-type ATPase N-terminal" evidence="17">
    <location>
        <begin position="34"/>
        <end position="95"/>
    </location>
</feature>
<dbReference type="InterPro" id="IPR023214">
    <property type="entry name" value="HAD_sf"/>
</dbReference>
<feature type="binding site" evidence="13">
    <location>
        <position position="421"/>
    </location>
    <ligand>
        <name>ATP</name>
        <dbReference type="ChEBI" id="CHEBI:30616"/>
    </ligand>
</feature>
<dbReference type="PRINTS" id="PR00119">
    <property type="entry name" value="CATATPASE"/>
</dbReference>
<evidence type="ECO:0000256" key="12">
    <source>
        <dbReference type="PIRSR" id="PIRSR606539-1"/>
    </source>
</evidence>
<dbReference type="EMBL" id="RWGY01000035">
    <property type="protein sequence ID" value="TVU13241.1"/>
    <property type="molecule type" value="Genomic_DNA"/>
</dbReference>
<dbReference type="FunFam" id="3.40.50.1000:FF:000014">
    <property type="entry name" value="Phospholipid-transporting ATPase"/>
    <property type="match status" value="1"/>
</dbReference>
<dbReference type="SFLD" id="SFLDF00027">
    <property type="entry name" value="p-type_atpase"/>
    <property type="match status" value="1"/>
</dbReference>
<feature type="compositionally biased region" description="Basic and acidic residues" evidence="16">
    <location>
        <begin position="471"/>
        <end position="481"/>
    </location>
</feature>
<dbReference type="SUPFAM" id="SSF81665">
    <property type="entry name" value="Calcium ATPase, transmembrane domain M"/>
    <property type="match status" value="1"/>
</dbReference>
<evidence type="ECO:0000313" key="19">
    <source>
        <dbReference type="EMBL" id="TVU13241.1"/>
    </source>
</evidence>
<evidence type="ECO:0000256" key="2">
    <source>
        <dbReference type="ARBA" id="ARBA00008109"/>
    </source>
</evidence>
<feature type="binding site" evidence="13">
    <location>
        <position position="423"/>
    </location>
    <ligand>
        <name>ATP</name>
        <dbReference type="ChEBI" id="CHEBI:30616"/>
    </ligand>
</feature>
<gene>
    <name evidence="19" type="ORF">EJB05_40776</name>
</gene>
<dbReference type="SUPFAM" id="SSF56784">
    <property type="entry name" value="HAD-like"/>
    <property type="match status" value="1"/>
</dbReference>
<dbReference type="EC" id="7.6.2.1" evidence="15"/>
<dbReference type="Gene3D" id="3.40.50.1000">
    <property type="entry name" value="HAD superfamily/HAD-like"/>
    <property type="match status" value="1"/>
</dbReference>
<evidence type="ECO:0000256" key="15">
    <source>
        <dbReference type="RuleBase" id="RU362033"/>
    </source>
</evidence>
<dbReference type="Gene3D" id="2.70.150.10">
    <property type="entry name" value="Calcium-transporting ATPase, cytoplasmic transduction domain A"/>
    <property type="match status" value="1"/>
</dbReference>
<evidence type="ECO:0000256" key="13">
    <source>
        <dbReference type="PIRSR" id="PIRSR606539-2"/>
    </source>
</evidence>
<keyword evidence="9 15" id="KW-1133">Transmembrane helix</keyword>
<feature type="transmembrane region" description="Helical" evidence="15">
    <location>
        <begin position="1042"/>
        <end position="1059"/>
    </location>
</feature>
<proteinExistence type="inferred from homology"/>
<dbReference type="GO" id="GO:0000287">
    <property type="term" value="F:magnesium ion binding"/>
    <property type="evidence" value="ECO:0007669"/>
    <property type="project" value="UniProtKB-UniRule"/>
</dbReference>
<dbReference type="InterPro" id="IPR023299">
    <property type="entry name" value="ATPase_P-typ_cyto_dom_N"/>
</dbReference>
<feature type="transmembrane region" description="Helical" evidence="15">
    <location>
        <begin position="77"/>
        <end position="93"/>
    </location>
</feature>
<dbReference type="InterPro" id="IPR008250">
    <property type="entry name" value="ATPase_P-typ_transduc_dom_A_sf"/>
</dbReference>
<dbReference type="Gene3D" id="3.40.1110.10">
    <property type="entry name" value="Calcium-transporting ATPase, cytoplasmic domain N"/>
    <property type="match status" value="1"/>
</dbReference>
<feature type="binding site" evidence="13">
    <location>
        <position position="840"/>
    </location>
    <ligand>
        <name>ATP</name>
        <dbReference type="ChEBI" id="CHEBI:30616"/>
    </ligand>
</feature>
<feature type="transmembrane region" description="Helical" evidence="15">
    <location>
        <begin position="348"/>
        <end position="367"/>
    </location>
</feature>
<feature type="binding site" evidence="14">
    <location>
        <position position="423"/>
    </location>
    <ligand>
        <name>Mg(2+)</name>
        <dbReference type="ChEBI" id="CHEBI:18420"/>
    </ligand>
</feature>
<comment type="catalytic activity">
    <reaction evidence="11 15">
        <text>ATP + H2O + phospholipidSide 1 = ADP + phosphate + phospholipidSide 2.</text>
        <dbReference type="EC" id="7.6.2.1"/>
    </reaction>
</comment>
<dbReference type="InterPro" id="IPR032630">
    <property type="entry name" value="P_typ_ATPase_c"/>
</dbReference>
<feature type="binding site" evidence="13">
    <location>
        <position position="586"/>
    </location>
    <ligand>
        <name>ATP</name>
        <dbReference type="ChEBI" id="CHEBI:30616"/>
    </ligand>
</feature>
<dbReference type="InterPro" id="IPR023298">
    <property type="entry name" value="ATPase_P-typ_TM_dom_sf"/>
</dbReference>
<comment type="cofactor">
    <cofactor evidence="14">
        <name>Mg(2+)</name>
        <dbReference type="ChEBI" id="CHEBI:18420"/>
    </cofactor>
</comment>
<keyword evidence="5 13" id="KW-0547">Nucleotide-binding</keyword>
<feature type="binding site" evidence="13">
    <location>
        <position position="864"/>
    </location>
    <ligand>
        <name>ATP</name>
        <dbReference type="ChEBI" id="CHEBI:30616"/>
    </ligand>
</feature>
<feature type="region of interest" description="Disordered" evidence="16">
    <location>
        <begin position="461"/>
        <end position="481"/>
    </location>
</feature>
<dbReference type="InterPro" id="IPR001757">
    <property type="entry name" value="P_typ_ATPase"/>
</dbReference>
<dbReference type="InterPro" id="IPR032631">
    <property type="entry name" value="P-type_ATPase_N"/>
</dbReference>
<dbReference type="NCBIfam" id="TIGR01652">
    <property type="entry name" value="ATPase-Plipid"/>
    <property type="match status" value="1"/>
</dbReference>
<feature type="transmembrane region" description="Helical" evidence="15">
    <location>
        <begin position="1071"/>
        <end position="1091"/>
    </location>
</feature>
<dbReference type="Proteomes" id="UP000324897">
    <property type="component" value="Unassembled WGS sequence"/>
</dbReference>
<feature type="binding site" evidence="13">
    <location>
        <position position="724"/>
    </location>
    <ligand>
        <name>ATP</name>
        <dbReference type="ChEBI" id="CHEBI:30616"/>
    </ligand>
</feature>
<evidence type="ECO:0000256" key="1">
    <source>
        <dbReference type="ARBA" id="ARBA00004141"/>
    </source>
</evidence>
<evidence type="ECO:0000256" key="3">
    <source>
        <dbReference type="ARBA" id="ARBA00022692"/>
    </source>
</evidence>
<dbReference type="GO" id="GO:0045332">
    <property type="term" value="P:phospholipid translocation"/>
    <property type="evidence" value="ECO:0007669"/>
    <property type="project" value="TreeGrafter"/>
</dbReference>
<keyword evidence="4 14" id="KW-0479">Metal-binding</keyword>
<feature type="transmembrane region" description="Helical" evidence="15">
    <location>
        <begin position="918"/>
        <end position="938"/>
    </location>
</feature>
<dbReference type="AlphaFoldDB" id="A0A5J9TRA3"/>
<feature type="transmembrane region" description="Helical" evidence="15">
    <location>
        <begin position="1111"/>
        <end position="1133"/>
    </location>
</feature>
<feature type="binding site" evidence="13">
    <location>
        <position position="609"/>
    </location>
    <ligand>
        <name>ATP</name>
        <dbReference type="ChEBI" id="CHEBI:30616"/>
    </ligand>
</feature>
<dbReference type="SFLD" id="SFLDS00003">
    <property type="entry name" value="Haloacid_Dehalogenase"/>
    <property type="match status" value="1"/>
</dbReference>
<dbReference type="PROSITE" id="PS00154">
    <property type="entry name" value="ATPASE_E1_E2"/>
    <property type="match status" value="1"/>
</dbReference>
<feature type="domain" description="P-type ATPase C-terminal" evidence="18">
    <location>
        <begin position="886"/>
        <end position="1139"/>
    </location>
</feature>
<feature type="transmembrane region" description="Helical" evidence="15">
    <location>
        <begin position="99"/>
        <end position="118"/>
    </location>
</feature>
<feature type="binding site" evidence="14">
    <location>
        <position position="860"/>
    </location>
    <ligand>
        <name>Mg(2+)</name>
        <dbReference type="ChEBI" id="CHEBI:18420"/>
    </ligand>
</feature>
<feature type="binding site" evidence="13">
    <location>
        <position position="863"/>
    </location>
    <ligand>
        <name>ATP</name>
        <dbReference type="ChEBI" id="CHEBI:30616"/>
    </ligand>
</feature>
<sequence length="1198" mass="136770">MAWRSKMLEKLKLSVLYSFACCHSAISKKDGHVVYVNESYRHEEEGFMYPPNRVSTTKYSLVTFVPMSLIEHFKIPVHLYFLLCGIVALTPLSPTAVSAWSLLPLCFIIATSIVFDGYEDLRRKKQDHNLNNRIVKVHKDNGNFEKRKWKDIKVGDVVKVEKDELFPADLILLSSNYPDGKCYVETMNLGEKNLKMKQALEVTLDLNEDTKFGNVRETIIECEDPNADIYSFVGTMKRKGQKDPLSPKQLLPRGSKLRNTKFIYGAVTFTGHDTKLMRKSIDRPTKRYKFEEKINKIIYFMMSSHMIIALLGSILFGIWITDDLKDGMMKRWYLRPDDTTVYFDPSRAALASFFHLWTTLMLYSYFIPNLLPLSIKIVKILQALFIEQDIEMYDEESDMPTLTRWSNVNAELGMVDTILSDKTGTLTCNIMEFNRCSIAGTAYGQGATDVERPMAMRKGAQLDADIENGDPEEKRTDDRPRVKGFSFKDPRIMDGKWIHEPNRDMIRDFFRLLAICHTCIAEVDDATGRVSYEAESPDEAAFVIAARELRFEFYKKSQRYINVREWDPIRNVDEERKYELLNILAFSSSRKRMSVIVKEPEGRTLLLSKGADSVIFQRLGPSGRKFEEETRRDINEYSNSGLRTMVLAYRVLDEKEYLEFNEKFKAAKLSLSADGDEKLEEAADSIEQGLLLLGATAIEDKLQKGVPECIEKLTQAGVKIWVLTGDKMETSINIGFACNLLRQGMTQIIISLEQPDIISEENIWDKPAIAKASKQRVIDEIEHRIKQIPPPSQFSTESFALIIDGKSLNYALEDDVKLKFLDLAIKCAAVICCRASPEQKILVTRLLKQVTQKVTLAIGDGANDVGMLQEADVGIGIRCGEGVQAAKASDIAIPQFRFLERLLLVHGHWFYWRISMMICYFFYKNVTFGVTIFLYEAFASFSGKPVYNDWFLSLYTTIFTSLPVVALGVLDQDVSARLCLQYPELYQEGAQNVLFSWRRILGWIFNGVLSAALIFFICITSFEDKAFRQNGQVAGLELDAPGVVMYTCVVWVVNCQIALSMKYVTIIQHIFIWGSIAVWYLFLLVCGTIDPPGFSNTAYMVFIEQLAPAPLFWLVTLFLVLATLVPYLSYAAIQIRFFPMFHNNIQWKRYLGKTEDPEVARQLSLSHCTSPHQMMVGISARRDAKATQMTMETSLEHQ</sequence>
<reference evidence="19 20" key="1">
    <citation type="journal article" date="2019" name="Sci. Rep.">
        <title>A high-quality genome of Eragrostis curvula grass provides insights into Poaceae evolution and supports new strategies to enhance forage quality.</title>
        <authorList>
            <person name="Carballo J."/>
            <person name="Santos B.A.C.M."/>
            <person name="Zappacosta D."/>
            <person name="Garbus I."/>
            <person name="Selva J.P."/>
            <person name="Gallo C.A."/>
            <person name="Diaz A."/>
            <person name="Albertini E."/>
            <person name="Caccamo M."/>
            <person name="Echenique V."/>
        </authorList>
    </citation>
    <scope>NUCLEOTIDE SEQUENCE [LARGE SCALE GENOMIC DNA]</scope>
    <source>
        <strain evidence="20">cv. Victoria</strain>
        <tissue evidence="19">Leaf</tissue>
    </source>
</reference>
<dbReference type="PANTHER" id="PTHR24092:SF219">
    <property type="entry name" value="PHOSPHOLIPID-TRANSPORTING ATPASE"/>
    <property type="match status" value="1"/>
</dbReference>
<dbReference type="InterPro" id="IPR006539">
    <property type="entry name" value="P-type_ATPase_IV"/>
</dbReference>
<dbReference type="SUPFAM" id="SSF81653">
    <property type="entry name" value="Calcium ATPase, transduction domain A"/>
    <property type="match status" value="1"/>
</dbReference>
<dbReference type="InterPro" id="IPR044492">
    <property type="entry name" value="P_typ_ATPase_HD_dom"/>
</dbReference>
<evidence type="ECO:0000259" key="17">
    <source>
        <dbReference type="Pfam" id="PF16209"/>
    </source>
</evidence>
<evidence type="ECO:0000256" key="16">
    <source>
        <dbReference type="SAM" id="MobiDB-lite"/>
    </source>
</evidence>
<feature type="binding site" evidence="13">
    <location>
        <position position="726"/>
    </location>
    <ligand>
        <name>ATP</name>
        <dbReference type="ChEBI" id="CHEBI:30616"/>
    </ligand>
</feature>
<dbReference type="GO" id="GO:0140326">
    <property type="term" value="F:ATPase-coupled intramembrane lipid transporter activity"/>
    <property type="evidence" value="ECO:0007669"/>
    <property type="project" value="UniProtKB-EC"/>
</dbReference>
<feature type="active site" description="4-aspartylphosphate intermediate" evidence="12">
    <location>
        <position position="421"/>
    </location>
</feature>
<feature type="transmembrane region" description="Helical" evidence="15">
    <location>
        <begin position="1000"/>
        <end position="1022"/>
    </location>
</feature>
<feature type="transmembrane region" description="Helical" evidence="15">
    <location>
        <begin position="297"/>
        <end position="320"/>
    </location>
</feature>
<accession>A0A5J9TRA3</accession>
<dbReference type="OrthoDB" id="377733at2759"/>
<feature type="binding site" evidence="13">
    <location>
        <position position="643"/>
    </location>
    <ligand>
        <name>ATP</name>
        <dbReference type="ChEBI" id="CHEBI:30616"/>
    </ligand>
</feature>
<feature type="binding site" evidence="13">
    <location>
        <position position="422"/>
    </location>
    <ligand>
        <name>ATP</name>
        <dbReference type="ChEBI" id="CHEBI:30616"/>
    </ligand>
</feature>
<keyword evidence="7 14" id="KW-0460">Magnesium</keyword>
<comment type="similarity">
    <text evidence="2 15">Belongs to the cation transport ATPase (P-type) (TC 3.A.3) family. Type IV subfamily.</text>
</comment>
<evidence type="ECO:0000313" key="20">
    <source>
        <dbReference type="Proteomes" id="UP000324897"/>
    </source>
</evidence>
<evidence type="ECO:0000256" key="9">
    <source>
        <dbReference type="ARBA" id="ARBA00022989"/>
    </source>
</evidence>
<dbReference type="Pfam" id="PF16212">
    <property type="entry name" value="PhoLip_ATPase_C"/>
    <property type="match status" value="1"/>
</dbReference>
<dbReference type="GO" id="GO:0005524">
    <property type="term" value="F:ATP binding"/>
    <property type="evidence" value="ECO:0007669"/>
    <property type="project" value="UniProtKB-UniRule"/>
</dbReference>
<feature type="binding site" evidence="13">
    <location>
        <position position="725"/>
    </location>
    <ligand>
        <name>ATP</name>
        <dbReference type="ChEBI" id="CHEBI:30616"/>
    </ligand>
</feature>
<evidence type="ECO:0000259" key="18">
    <source>
        <dbReference type="Pfam" id="PF16212"/>
    </source>
</evidence>
<evidence type="ECO:0000256" key="5">
    <source>
        <dbReference type="ARBA" id="ARBA00022741"/>
    </source>
</evidence>
<feature type="binding site" evidence="14">
    <location>
        <position position="421"/>
    </location>
    <ligand>
        <name>Mg(2+)</name>
        <dbReference type="ChEBI" id="CHEBI:18420"/>
    </ligand>
</feature>